<dbReference type="InterPro" id="IPR015168">
    <property type="entry name" value="SsuA/THI5"/>
</dbReference>
<feature type="chain" id="PRO_5007625128" evidence="1">
    <location>
        <begin position="18"/>
        <end position="331"/>
    </location>
</feature>
<dbReference type="AlphaFoldDB" id="A0A158EFI8"/>
<comment type="caution">
    <text evidence="3">The sequence shown here is derived from an EMBL/GenBank/DDBJ whole genome shotgun (WGS) entry which is preliminary data.</text>
</comment>
<evidence type="ECO:0000259" key="2">
    <source>
        <dbReference type="Pfam" id="PF09084"/>
    </source>
</evidence>
<sequence length="331" mass="34799">MRAATLVRLAFACLLFAVFEGSGFCQDVEPVTIAVSSRSLPGTVAQIAKEMGLYEKHGIDAKVISMDNSSVATAALLSGSVQFTTSAGNEVVMAQARGRDIVALNSLYTGFSGVVVLSKAAAGKVKVAGTAPVQDRLRALDGLVIAAPSASSSFAAALRPAAESADAKIRFTYMAQSTMAAALDKGAIDGFIASAPFYAFPALNNTGVIWVNGPKGEFPAQFTPASAIGLNTLRSYAQAHPILTKKMKAVFVDFAATVKNDPQAVKAAIGRLFPMDSKTLDFLFESESVSFRAKTPTASDMEREIKFVKASGADVPNLDKVDPRKLLYVVN</sequence>
<dbReference type="OrthoDB" id="286202at2"/>
<organism evidence="3 4">
    <name type="scientific">Caballeronia calidae</name>
    <dbReference type="NCBI Taxonomy" id="1777139"/>
    <lineage>
        <taxon>Bacteria</taxon>
        <taxon>Pseudomonadati</taxon>
        <taxon>Pseudomonadota</taxon>
        <taxon>Betaproteobacteria</taxon>
        <taxon>Burkholderiales</taxon>
        <taxon>Burkholderiaceae</taxon>
        <taxon>Caballeronia</taxon>
    </lineage>
</organism>
<accession>A0A158EFI8</accession>
<keyword evidence="1" id="KW-0732">Signal</keyword>
<dbReference type="Pfam" id="PF09084">
    <property type="entry name" value="NMT1"/>
    <property type="match status" value="1"/>
</dbReference>
<dbReference type="RefSeq" id="WP_062611704.1">
    <property type="nucleotide sequence ID" value="NZ_FCOX02000085.1"/>
</dbReference>
<feature type="domain" description="SsuA/THI5-like" evidence="2">
    <location>
        <begin position="47"/>
        <end position="120"/>
    </location>
</feature>
<evidence type="ECO:0000313" key="4">
    <source>
        <dbReference type="Proteomes" id="UP000071859"/>
    </source>
</evidence>
<dbReference type="PANTHER" id="PTHR30024:SF42">
    <property type="entry name" value="ALIPHATIC SULFONATES-BINDING PROTEIN-RELATED"/>
    <property type="match status" value="1"/>
</dbReference>
<keyword evidence="4" id="KW-1185">Reference proteome</keyword>
<evidence type="ECO:0000256" key="1">
    <source>
        <dbReference type="SAM" id="SignalP"/>
    </source>
</evidence>
<protein>
    <submittedName>
        <fullName evidence="3">NMT1/THI5 like protein</fullName>
    </submittedName>
</protein>
<dbReference type="EMBL" id="FCOX02000085">
    <property type="protein sequence ID" value="SAL05584.1"/>
    <property type="molecule type" value="Genomic_DNA"/>
</dbReference>
<evidence type="ECO:0000313" key="3">
    <source>
        <dbReference type="EMBL" id="SAL05584.1"/>
    </source>
</evidence>
<reference evidence="3" key="1">
    <citation type="submission" date="2016-01" db="EMBL/GenBank/DDBJ databases">
        <authorList>
            <person name="Peeters C."/>
        </authorList>
    </citation>
    <scope>NUCLEOTIDE SEQUENCE</scope>
    <source>
        <strain evidence="3">LMG 29321</strain>
    </source>
</reference>
<gene>
    <name evidence="3" type="ORF">AWB78_07581</name>
</gene>
<name>A0A158EFI8_9BURK</name>
<dbReference type="Proteomes" id="UP000071859">
    <property type="component" value="Unassembled WGS sequence"/>
</dbReference>
<feature type="signal peptide" evidence="1">
    <location>
        <begin position="1"/>
        <end position="17"/>
    </location>
</feature>
<dbReference type="SUPFAM" id="SSF53850">
    <property type="entry name" value="Periplasmic binding protein-like II"/>
    <property type="match status" value="1"/>
</dbReference>
<dbReference type="PANTHER" id="PTHR30024">
    <property type="entry name" value="ALIPHATIC SULFONATES-BINDING PROTEIN-RELATED"/>
    <property type="match status" value="1"/>
</dbReference>
<dbReference type="Gene3D" id="3.40.190.10">
    <property type="entry name" value="Periplasmic binding protein-like II"/>
    <property type="match status" value="2"/>
</dbReference>
<proteinExistence type="predicted"/>